<dbReference type="EMBL" id="AHDJ01000073">
    <property type="protein sequence ID" value="EJQ36013.1"/>
    <property type="molecule type" value="Genomic_DNA"/>
</dbReference>
<dbReference type="Proteomes" id="UP000006600">
    <property type="component" value="Unassembled WGS sequence"/>
</dbReference>
<name>J7WVP8_BACCE</name>
<protein>
    <submittedName>
        <fullName evidence="1">Uncharacterized protein</fullName>
    </submittedName>
</protein>
<accession>J7WVP8</accession>
<proteinExistence type="predicted"/>
<dbReference type="RefSeq" id="WP_002107417.1">
    <property type="nucleotide sequence ID" value="NZ_JH792001.1"/>
</dbReference>
<gene>
    <name evidence="1" type="ORF">IEE_05489</name>
</gene>
<evidence type="ECO:0000313" key="1">
    <source>
        <dbReference type="EMBL" id="EJQ36013.1"/>
    </source>
</evidence>
<dbReference type="AlphaFoldDB" id="J7WVP8"/>
<dbReference type="PATRIC" id="fig|1053189.3.peg.5590"/>
<evidence type="ECO:0000313" key="2">
    <source>
        <dbReference type="Proteomes" id="UP000006600"/>
    </source>
</evidence>
<dbReference type="HOGENOM" id="CLU_159869_0_0_9"/>
<reference evidence="1 2" key="1">
    <citation type="submission" date="2012-04" db="EMBL/GenBank/DDBJ databases">
        <title>The Genome Sequence of Bacillus cereus BAG5X1-1.</title>
        <authorList>
            <consortium name="The Broad Institute Genome Sequencing Platform"/>
            <consortium name="The Broad Institute Genome Sequencing Center for Infectious Disease"/>
            <person name="Feldgarden M."/>
            <person name="Van der Auwera G.A."/>
            <person name="Mahillon J."/>
            <person name="Duprez V."/>
            <person name="Timmery S."/>
            <person name="Mattelet C."/>
            <person name="Dierick K."/>
            <person name="Sun M."/>
            <person name="Yu Z."/>
            <person name="Zhu L."/>
            <person name="Hu X."/>
            <person name="Shank E.B."/>
            <person name="Swiecicka I."/>
            <person name="Hansen B.M."/>
            <person name="Andrup L."/>
            <person name="Young S.K."/>
            <person name="Zeng Q."/>
            <person name="Gargeya S."/>
            <person name="Fitzgerald M."/>
            <person name="Haas B."/>
            <person name="Abouelleil A."/>
            <person name="Alvarado L."/>
            <person name="Arachchi H.M."/>
            <person name="Berlin A."/>
            <person name="Chapman S.B."/>
            <person name="Goldberg J."/>
            <person name="Griggs A."/>
            <person name="Gujja S."/>
            <person name="Hansen M."/>
            <person name="Howarth C."/>
            <person name="Imamovic A."/>
            <person name="Larimer J."/>
            <person name="McCowen C."/>
            <person name="Montmayeur A."/>
            <person name="Murphy C."/>
            <person name="Neiman D."/>
            <person name="Pearson M."/>
            <person name="Priest M."/>
            <person name="Roberts A."/>
            <person name="Saif S."/>
            <person name="Shea T."/>
            <person name="Sisk P."/>
            <person name="Sykes S."/>
            <person name="Wortman J."/>
            <person name="Nusbaum C."/>
            <person name="Birren B."/>
        </authorList>
    </citation>
    <scope>NUCLEOTIDE SEQUENCE [LARGE SCALE GENOMIC DNA]</scope>
    <source>
        <strain evidence="1 2">BAG5X1-1</strain>
    </source>
</reference>
<comment type="caution">
    <text evidence="1">The sequence shown here is derived from an EMBL/GenBank/DDBJ whole genome shotgun (WGS) entry which is preliminary data.</text>
</comment>
<sequence>MEIHIRNADPFYMREIEKRCKQIGRKLGRRYTRSEYINDVIVKHFEQEYMRNKEDKFDEATTNVAISLERQEQKLQEYIDVTNGLIMKLGSYE</sequence>
<organism evidence="1 2">
    <name type="scientific">Bacillus cereus BAG5X1-1</name>
    <dbReference type="NCBI Taxonomy" id="1053189"/>
    <lineage>
        <taxon>Bacteria</taxon>
        <taxon>Bacillati</taxon>
        <taxon>Bacillota</taxon>
        <taxon>Bacilli</taxon>
        <taxon>Bacillales</taxon>
        <taxon>Bacillaceae</taxon>
        <taxon>Bacillus</taxon>
        <taxon>Bacillus cereus group</taxon>
    </lineage>
</organism>